<dbReference type="Gene3D" id="1.20.58.2190">
    <property type="match status" value="1"/>
</dbReference>
<evidence type="ECO:0000259" key="2">
    <source>
        <dbReference type="Pfam" id="PF09409"/>
    </source>
</evidence>
<sequence>MAIVTPSRVMTMATPDLHPIIISISNLPLNTPLCLLDLFINECVSRDLDPDRYCMQWQHNDHIIPLYCNVKLQHHDIILLPKSTSVYSRQCRLAIESTDGRIEGTCTTKQTLWDILCQNNKASLIIDDKVNLPVIRIDGGTTITTPRTLMYSTLEAIGLGTVSSIVLHITHIESSISVKELSVQQMTVSKYRHKNCSRTEPVPVGQNTIEVDENIDGSAFDLANFRTTLELKSGSIDRYLSSLCREVSSFADLKTGLRTLGFITQNIIKNPDDARFRTLNNSNLVLKDQVLQYSSAVKLLQCIGFANVDEGLMMPDAFDVSILECALSFIQKYRNRPEKHKPLFPLMGNSDQHVATAGQDPTQPATFVGPVERNLTIYDESLGVDQNPQLLGRDEEFSENSTSDLQLLSAAMKGLHRKSQYAEVLVSKTYVQNQLRSSHPVPTIANIRVRIPPNIIVQGTFGAQDSVGDVYDMVRSVLKCPEMEFRLVLPPATVLSEMASTLVSVGMAPAAVVYASFPVASPAADVLTPDALSKAQRLQVQQNSDDRSQPADKAAPSQEKTPMLSRKSRSKAGAPSWFKG</sequence>
<dbReference type="Pfam" id="PF09409">
    <property type="entry name" value="PUB"/>
    <property type="match status" value="1"/>
</dbReference>
<organism evidence="3">
    <name type="scientific">Spongospora subterranea</name>
    <dbReference type="NCBI Taxonomy" id="70186"/>
    <lineage>
        <taxon>Eukaryota</taxon>
        <taxon>Sar</taxon>
        <taxon>Rhizaria</taxon>
        <taxon>Endomyxa</taxon>
        <taxon>Phytomyxea</taxon>
        <taxon>Plasmodiophorida</taxon>
        <taxon>Plasmodiophoridae</taxon>
        <taxon>Spongospora</taxon>
    </lineage>
</organism>
<proteinExistence type="predicted"/>
<name>A0A0H5RAD2_9EUKA</name>
<dbReference type="InterPro" id="IPR036339">
    <property type="entry name" value="PUB-like_dom_sf"/>
</dbReference>
<dbReference type="GO" id="GO:0006886">
    <property type="term" value="P:intracellular protein transport"/>
    <property type="evidence" value="ECO:0007669"/>
    <property type="project" value="TreeGrafter"/>
</dbReference>
<dbReference type="SUPFAM" id="SSF54236">
    <property type="entry name" value="Ubiquitin-like"/>
    <property type="match status" value="1"/>
</dbReference>
<evidence type="ECO:0000313" key="3">
    <source>
        <dbReference type="EMBL" id="CRZ05389.1"/>
    </source>
</evidence>
<reference evidence="3" key="1">
    <citation type="submission" date="2015-04" db="EMBL/GenBank/DDBJ databases">
        <title>The genome sequence of the plant pathogenic Rhizarian Plasmodiophora brassicae reveals insights in its biotrophic life cycle and the origin of chitin synthesis.</title>
        <authorList>
            <person name="Schwelm A."/>
            <person name="Fogelqvist J."/>
            <person name="Knaust A."/>
            <person name="Julke S."/>
            <person name="Lilja T."/>
            <person name="Dhandapani V."/>
            <person name="Bonilla-Rosso G."/>
            <person name="Karlsson M."/>
            <person name="Shevchenko A."/>
            <person name="Choi S.R."/>
            <person name="Kim H.G."/>
            <person name="Park J.Y."/>
            <person name="Lim Y.P."/>
            <person name="Ludwig-Muller J."/>
            <person name="Dixelius C."/>
        </authorList>
    </citation>
    <scope>NUCLEOTIDE SEQUENCE</scope>
    <source>
        <tissue evidence="3">Potato root galls</tissue>
    </source>
</reference>
<dbReference type="GO" id="GO:0005634">
    <property type="term" value="C:nucleus"/>
    <property type="evidence" value="ECO:0007669"/>
    <property type="project" value="TreeGrafter"/>
</dbReference>
<dbReference type="Gene3D" id="3.10.20.90">
    <property type="entry name" value="Phosphatidylinositol 3-kinase Catalytic Subunit, Chain A, domain 1"/>
    <property type="match status" value="1"/>
</dbReference>
<dbReference type="EMBL" id="HACM01004947">
    <property type="protein sequence ID" value="CRZ05389.1"/>
    <property type="molecule type" value="Transcribed_RNA"/>
</dbReference>
<dbReference type="GO" id="GO:0012506">
    <property type="term" value="C:vesicle membrane"/>
    <property type="evidence" value="ECO:0007669"/>
    <property type="project" value="TreeGrafter"/>
</dbReference>
<dbReference type="InterPro" id="IPR029071">
    <property type="entry name" value="Ubiquitin-like_domsf"/>
</dbReference>
<dbReference type="PANTHER" id="PTHR46467:SF1">
    <property type="entry name" value="TETHER CONTAINING UBX DOMAIN FOR GLUT4"/>
    <property type="match status" value="1"/>
</dbReference>
<dbReference type="SUPFAM" id="SSF143503">
    <property type="entry name" value="PUG domain-like"/>
    <property type="match status" value="1"/>
</dbReference>
<feature type="region of interest" description="Disordered" evidence="1">
    <location>
        <begin position="536"/>
        <end position="580"/>
    </location>
</feature>
<dbReference type="InterPro" id="IPR018997">
    <property type="entry name" value="PUB_domain"/>
</dbReference>
<protein>
    <recommendedName>
        <fullName evidence="2">PUB domain-containing protein</fullName>
    </recommendedName>
</protein>
<dbReference type="PANTHER" id="PTHR46467">
    <property type="entry name" value="TETHER CONTAINING UBX DOMAIN FOR GLUT4"/>
    <property type="match status" value="1"/>
</dbReference>
<dbReference type="AlphaFoldDB" id="A0A0H5RAD2"/>
<dbReference type="CDD" id="cd09212">
    <property type="entry name" value="PUB"/>
    <property type="match status" value="1"/>
</dbReference>
<dbReference type="GO" id="GO:0005737">
    <property type="term" value="C:cytoplasm"/>
    <property type="evidence" value="ECO:0007669"/>
    <property type="project" value="TreeGrafter"/>
</dbReference>
<accession>A0A0H5RAD2</accession>
<evidence type="ECO:0000256" key="1">
    <source>
        <dbReference type="SAM" id="MobiDB-lite"/>
    </source>
</evidence>
<feature type="domain" description="PUB" evidence="2">
    <location>
        <begin position="252"/>
        <end position="311"/>
    </location>
</feature>